<gene>
    <name evidence="1" type="ORF">UFOVP244_47</name>
</gene>
<reference evidence="1" key="1">
    <citation type="submission" date="2020-05" db="EMBL/GenBank/DDBJ databases">
        <authorList>
            <person name="Chiriac C."/>
            <person name="Salcher M."/>
            <person name="Ghai R."/>
            <person name="Kavagutti S V."/>
        </authorList>
    </citation>
    <scope>NUCLEOTIDE SEQUENCE</scope>
</reference>
<protein>
    <submittedName>
        <fullName evidence="1">Uncharacterized protein</fullName>
    </submittedName>
</protein>
<organism evidence="1">
    <name type="scientific">uncultured Caudovirales phage</name>
    <dbReference type="NCBI Taxonomy" id="2100421"/>
    <lineage>
        <taxon>Viruses</taxon>
        <taxon>Duplodnaviria</taxon>
        <taxon>Heunggongvirae</taxon>
        <taxon>Uroviricota</taxon>
        <taxon>Caudoviricetes</taxon>
        <taxon>Peduoviridae</taxon>
        <taxon>Maltschvirus</taxon>
        <taxon>Maltschvirus maltsch</taxon>
    </lineage>
</organism>
<evidence type="ECO:0000313" key="1">
    <source>
        <dbReference type="EMBL" id="CAB5220863.1"/>
    </source>
</evidence>
<dbReference type="EMBL" id="LR798292">
    <property type="protein sequence ID" value="CAB5220863.1"/>
    <property type="molecule type" value="Genomic_DNA"/>
</dbReference>
<name>A0A6J7X0U3_9CAUD</name>
<sequence>MNSALAFPKISEGEYLNLLDVNINAADVAAINPFLAVAAEIYEATNTSQAPIILAKLSQGLTLCGNLIAACAYNLNQAKTNRKKAEAVVALEDFPRHVADQKKKGNDVKATDKTMSYYVDQHPSVVESRMREDFYAALYEKLSINRNVITMAISSARSIAYSHRDVNMMSSSAISVDNK</sequence>
<accession>A0A6J7X0U3</accession>
<proteinExistence type="predicted"/>